<name>A0AAX3ZXG3_9CAUD</name>
<evidence type="ECO:0008006" key="3">
    <source>
        <dbReference type="Google" id="ProtNLM"/>
    </source>
</evidence>
<sequence>MCDPVTMAAVGSTAASAGAATTAAATAATTAATTAAASSTFQMASLAISGAQAVAGAAAAGDRANKHNAAVVQNNQSALDAYYLKSKQTNLREQQQLREASMQKQDADLKATKAQGTALAAAAGAGVQGGDVEQLIQDFERSEGILTSRIDQKLQDTLQQNEMNKLGFQSEANNRINSMQPIGMSEQIFGIIEPLAGFGLDYFDSKSRLADVEGK</sequence>
<dbReference type="Pfam" id="PF24072">
    <property type="entry name" value="T7_gp14"/>
    <property type="match status" value="1"/>
</dbReference>
<proteinExistence type="predicted"/>
<dbReference type="Proteomes" id="UP001304635">
    <property type="component" value="Segment"/>
</dbReference>
<keyword evidence="2" id="KW-1185">Reference proteome</keyword>
<accession>A0AAX3ZXG3</accession>
<protein>
    <recommendedName>
        <fullName evidence="3">Internal virion protein</fullName>
    </recommendedName>
</protein>
<reference evidence="1 2" key="1">
    <citation type="submission" date="2023-08" db="EMBL/GenBank/DDBJ databases">
        <authorList>
            <person name="Du S."/>
            <person name="Wu Z."/>
            <person name="Wu Y."/>
            <person name="Yang M."/>
            <person name="Shao J."/>
            <person name="Liu H."/>
            <person name="Zhao Y."/>
            <person name="Zhang Z."/>
        </authorList>
    </citation>
    <scope>NUCLEOTIDE SEQUENCE [LARGE SCALE GENOMIC DNA]</scope>
</reference>
<dbReference type="InterPro" id="IPR038996">
    <property type="entry name" value="Gp14"/>
</dbReference>
<evidence type="ECO:0000313" key="2">
    <source>
        <dbReference type="Proteomes" id="UP001304635"/>
    </source>
</evidence>
<gene>
    <name evidence="1" type="ORF">CRP361_gp36</name>
</gene>
<organism evidence="1 2">
    <name type="scientific">Roseobacter phage CRP-361</name>
    <dbReference type="NCBI Taxonomy" id="3072848"/>
    <lineage>
        <taxon>Viruses</taxon>
        <taxon>Duplodnaviria</taxon>
        <taxon>Heunggongvirae</taxon>
        <taxon>Uroviricota</taxon>
        <taxon>Caudoviricetes</taxon>
        <taxon>Autographivirales</taxon>
        <taxon>Autographivirales incertae sedis</taxon>
        <taxon>Dynamenevirus</taxon>
        <taxon>Dynamenevirus CRP361</taxon>
    </lineage>
</organism>
<evidence type="ECO:0000313" key="1">
    <source>
        <dbReference type="EMBL" id="WMM95654.1"/>
    </source>
</evidence>
<dbReference type="EMBL" id="OR420750">
    <property type="protein sequence ID" value="WMM95654.1"/>
    <property type="molecule type" value="Genomic_DNA"/>
</dbReference>